<name>A0A2R5FLF4_NOSCO</name>
<organism evidence="1 2">
    <name type="scientific">Nostoc commune NIES-4072</name>
    <dbReference type="NCBI Taxonomy" id="2005467"/>
    <lineage>
        <taxon>Bacteria</taxon>
        <taxon>Bacillati</taxon>
        <taxon>Cyanobacteriota</taxon>
        <taxon>Cyanophyceae</taxon>
        <taxon>Nostocales</taxon>
        <taxon>Nostocaceae</taxon>
        <taxon>Nostoc</taxon>
    </lineage>
</organism>
<evidence type="ECO:0000313" key="2">
    <source>
        <dbReference type="Proteomes" id="UP000245124"/>
    </source>
</evidence>
<evidence type="ECO:0000313" key="1">
    <source>
        <dbReference type="EMBL" id="GBG19610.1"/>
    </source>
</evidence>
<keyword evidence="2" id="KW-1185">Reference proteome</keyword>
<comment type="caution">
    <text evidence="1">The sequence shown here is derived from an EMBL/GenBank/DDBJ whole genome shotgun (WGS) entry which is preliminary data.</text>
</comment>
<reference evidence="1 2" key="1">
    <citation type="submission" date="2017-06" db="EMBL/GenBank/DDBJ databases">
        <title>Genome sequencing of cyanobaciteial culture collection at National Institute for Environmental Studies (NIES).</title>
        <authorList>
            <person name="Hirose Y."/>
            <person name="Shimura Y."/>
            <person name="Fujisawa T."/>
            <person name="Nakamura Y."/>
            <person name="Kawachi M."/>
        </authorList>
    </citation>
    <scope>NUCLEOTIDE SEQUENCE [LARGE SCALE GENOMIC DNA]</scope>
    <source>
        <strain evidence="1 2">NIES-4072</strain>
    </source>
</reference>
<dbReference type="Proteomes" id="UP000245124">
    <property type="component" value="Unassembled WGS sequence"/>
</dbReference>
<gene>
    <name evidence="1" type="ORF">NIES4072_32780</name>
</gene>
<proteinExistence type="predicted"/>
<protein>
    <submittedName>
        <fullName evidence="1">Uncharacterized protein</fullName>
    </submittedName>
</protein>
<accession>A0A2R5FLF4</accession>
<dbReference type="EMBL" id="BDUD01000001">
    <property type="protein sequence ID" value="GBG19610.1"/>
    <property type="molecule type" value="Genomic_DNA"/>
</dbReference>
<dbReference type="AlphaFoldDB" id="A0A2R5FLF4"/>
<sequence length="35" mass="3917">MRLLILQLQAVGKSSQEVISTFFTIFVDSALMITD</sequence>